<evidence type="ECO:0000313" key="2">
    <source>
        <dbReference type="Proteomes" id="UP001182303"/>
    </source>
</evidence>
<dbReference type="AlphaFoldDB" id="A0AAE4FIE9"/>
<dbReference type="Gene3D" id="2.40.40.60">
    <property type="match status" value="1"/>
</dbReference>
<dbReference type="EMBL" id="JARUIS010000001">
    <property type="protein sequence ID" value="MDS1001925.1"/>
    <property type="molecule type" value="Genomic_DNA"/>
</dbReference>
<evidence type="ECO:0000313" key="1">
    <source>
        <dbReference type="EMBL" id="MDS1001925.1"/>
    </source>
</evidence>
<organism evidence="1 2">
    <name type="scientific">Clostridium sporogenes</name>
    <dbReference type="NCBI Taxonomy" id="1509"/>
    <lineage>
        <taxon>Bacteria</taxon>
        <taxon>Bacillati</taxon>
        <taxon>Bacillota</taxon>
        <taxon>Clostridia</taxon>
        <taxon>Eubacteriales</taxon>
        <taxon>Clostridiaceae</taxon>
        <taxon>Clostridium</taxon>
    </lineage>
</organism>
<comment type="caution">
    <text evidence="1">The sequence shown here is derived from an EMBL/GenBank/DDBJ whole genome shotgun (WGS) entry which is preliminary data.</text>
</comment>
<dbReference type="Pfam" id="PF17294">
    <property type="entry name" value="Lipoprotein_22"/>
    <property type="match status" value="1"/>
</dbReference>
<accession>A0AAE4FIE9</accession>
<reference evidence="1" key="1">
    <citation type="submission" date="2023-04" db="EMBL/GenBank/DDBJ databases">
        <title>Assessment of the microbiological origin of a defect in Grana Padano cheese.</title>
        <authorList>
            <person name="Zago M."/>
            <person name="Rossetti L."/>
            <person name="Bonvini B."/>
            <person name="Carminati D."/>
            <person name="Giraffa G."/>
        </authorList>
    </citation>
    <scope>NUCLEOTIDE SEQUENCE</scope>
    <source>
        <strain evidence="1">4990</strain>
    </source>
</reference>
<name>A0AAE4FIE9_CLOSG</name>
<keyword evidence="1" id="KW-0449">Lipoprotein</keyword>
<protein>
    <submittedName>
        <fullName evidence="1">Lipoprotein BA_5634 family protein</fullName>
    </submittedName>
</protein>
<gene>
    <name evidence="1" type="ORF">P9J83_00155</name>
</gene>
<dbReference type="RefSeq" id="WP_310942517.1">
    <property type="nucleotide sequence ID" value="NZ_JARUIS010000001.1"/>
</dbReference>
<proteinExistence type="predicted"/>
<dbReference type="InterPro" id="IPR035253">
    <property type="entry name" value="Lipoprotein_22_bac"/>
</dbReference>
<dbReference type="Proteomes" id="UP001182303">
    <property type="component" value="Unassembled WGS sequence"/>
</dbReference>
<sequence length="232" mass="26367">MKKKILIIAIIVAVIGAAAFGYKAVFGKKEIPANGLLMIGNDKEVNSIEERYKSDTKINNKYKIKTAVINKEKALILSKSTGNELIKKGILEEKDGDFAFGTPIDEMPNVSKDEAIIFEAIIFNNETKCSDMKEIAISNDKFKVGFYNKAWIGRYIDKLAKFIIIVDDDKFNKISATETNMDVLEFKKSFGDTDRTASGEYKKTRHYKENIELERLYPEMQGFKFVTVEKTK</sequence>